<dbReference type="InterPro" id="IPR013792">
    <property type="entry name" value="RNA3'P_cycl/enolpyr_Trfase_a/b"/>
</dbReference>
<evidence type="ECO:0000256" key="3">
    <source>
        <dbReference type="ARBA" id="ARBA00022490"/>
    </source>
</evidence>
<dbReference type="PANTHER" id="PTHR43783">
    <property type="entry name" value="UDP-N-ACETYLGLUCOSAMINE 1-CARBOXYVINYLTRANSFERASE"/>
    <property type="match status" value="1"/>
</dbReference>
<evidence type="ECO:0000256" key="8">
    <source>
        <dbReference type="ARBA" id="ARBA00023306"/>
    </source>
</evidence>
<feature type="binding site" evidence="12">
    <location>
        <position position="95"/>
    </location>
    <ligand>
        <name>UDP-N-acetyl-alpha-D-glucosamine</name>
        <dbReference type="ChEBI" id="CHEBI:57705"/>
    </ligand>
</feature>
<evidence type="ECO:0000256" key="11">
    <source>
        <dbReference type="ARBA" id="ARBA00047527"/>
    </source>
</evidence>
<feature type="active site" description="Proton donor" evidence="12">
    <location>
        <position position="119"/>
    </location>
</feature>
<feature type="binding site" evidence="12">
    <location>
        <begin position="22"/>
        <end position="23"/>
    </location>
    <ligand>
        <name>phosphoenolpyruvate</name>
        <dbReference type="ChEBI" id="CHEBI:58702"/>
    </ligand>
</feature>
<sequence length="438" mass="47239">MEKIVVKGGQRLTGRVKVEGAKNAVLPIQAASILASSGNIKLSNVPILSDVTTMNQLLRFLNIKVDFDKDKHVLTIDAADPVSSEAPLEYVSRMRASMVVLGPLLARTGHAQIALPGGCAIGSRPIDLHLKGLRQLGAIIEQHDGYLEARAEHLIGDHIYLDFPSVGATQNLMMAATLAQGITTIENAASEPEIVDLANMLNEMGARVHGAGTDIIRIQGVNFLHGCEHTVMPDRIEAGTFMIATAITNGDVVVEGAIAEHNTSLIAKLEEMGVTVIVQEDGIRVLGTSVLIPTNIKTLPYPGFPTDLQPQMSVLQLLANGTSTLDETIFEKRFMHLEELRRMNADFQINGPVAVLNGPTRFSGAEVAASDLRAGAALVLAGLVADGITQVRNLKYIDRGYYHLHQKLQQLGAKIDRIDVEDKIKLAVKPSKNKTNQD</sequence>
<dbReference type="UniPathway" id="UPA00219"/>
<dbReference type="GO" id="GO:0071555">
    <property type="term" value="P:cell wall organization"/>
    <property type="evidence" value="ECO:0007669"/>
    <property type="project" value="UniProtKB-KW"/>
</dbReference>
<comment type="caution">
    <text evidence="14">The sequence shown here is derived from an EMBL/GenBank/DDBJ whole genome shotgun (WGS) entry which is preliminary data.</text>
</comment>
<protein>
    <recommendedName>
        <fullName evidence="12">UDP-N-acetylglucosamine 1-carboxyvinyltransferase</fullName>
        <ecNumber evidence="12">2.5.1.7</ecNumber>
    </recommendedName>
    <alternativeName>
        <fullName evidence="12">Enoylpyruvate transferase</fullName>
    </alternativeName>
    <alternativeName>
        <fullName evidence="12">UDP-N-acetylglucosamine enolpyruvyl transferase</fullName>
        <shortName evidence="12">EPT</shortName>
    </alternativeName>
</protein>
<comment type="function">
    <text evidence="12">Cell wall formation. Adds enolpyruvyl to UDP-N-acetylglucosamine.</text>
</comment>
<evidence type="ECO:0000256" key="12">
    <source>
        <dbReference type="HAMAP-Rule" id="MF_00111"/>
    </source>
</evidence>
<proteinExistence type="inferred from homology"/>
<dbReference type="InterPro" id="IPR005750">
    <property type="entry name" value="UDP_GlcNAc_COvinyl_MurA"/>
</dbReference>
<evidence type="ECO:0000256" key="5">
    <source>
        <dbReference type="ARBA" id="ARBA00022679"/>
    </source>
</evidence>
<gene>
    <name evidence="12" type="primary">murA</name>
    <name evidence="14" type="ORF">LR3_03175</name>
</gene>
<evidence type="ECO:0000259" key="13">
    <source>
        <dbReference type="Pfam" id="PF00275"/>
    </source>
</evidence>
<dbReference type="NCBIfam" id="NF006873">
    <property type="entry name" value="PRK09369.1"/>
    <property type="match status" value="1"/>
</dbReference>
<feature type="binding site" evidence="12">
    <location>
        <begin position="124"/>
        <end position="128"/>
    </location>
    <ligand>
        <name>UDP-N-acetyl-alpha-D-glucosamine</name>
        <dbReference type="ChEBI" id="CHEBI:57705"/>
    </ligand>
</feature>
<dbReference type="AlphaFoldDB" id="A0A073JP14"/>
<keyword evidence="6 12" id="KW-0133">Cell shape</keyword>
<dbReference type="Gene3D" id="3.65.10.10">
    <property type="entry name" value="Enolpyruvate transferase domain"/>
    <property type="match status" value="2"/>
</dbReference>
<dbReference type="Proteomes" id="UP000027731">
    <property type="component" value="Unassembled WGS sequence"/>
</dbReference>
<dbReference type="InterPro" id="IPR001986">
    <property type="entry name" value="Enolpyruvate_Tfrase_dom"/>
</dbReference>
<evidence type="ECO:0000256" key="2">
    <source>
        <dbReference type="ARBA" id="ARBA00004752"/>
    </source>
</evidence>
<dbReference type="InterPro" id="IPR050068">
    <property type="entry name" value="MurA_subfamily"/>
</dbReference>
<name>A0A073JP14_LIMRT</name>
<dbReference type="EC" id="2.5.1.7" evidence="12"/>
<keyword evidence="5 12" id="KW-0808">Transferase</keyword>
<reference evidence="14 15" key="1">
    <citation type="submission" date="2014-06" db="EMBL/GenBank/DDBJ databases">
        <title>Genetic determinant of reutericyclin biosynthesis of Lactobacillus reuteri.</title>
        <authorList>
            <person name="Lin X."/>
            <person name="Duar R."/>
            <person name="Walter J."/>
            <person name="Gaenzle M."/>
        </authorList>
    </citation>
    <scope>NUCLEOTIDE SEQUENCE [LARGE SCALE GENOMIC DNA]</scope>
    <source>
        <strain evidence="14 15">LTH2584</strain>
    </source>
</reference>
<dbReference type="SUPFAM" id="SSF55205">
    <property type="entry name" value="EPT/RTPC-like"/>
    <property type="match status" value="1"/>
</dbReference>
<dbReference type="GO" id="GO:0005737">
    <property type="term" value="C:cytoplasm"/>
    <property type="evidence" value="ECO:0007669"/>
    <property type="project" value="UniProtKB-SubCell"/>
</dbReference>
<evidence type="ECO:0000256" key="10">
    <source>
        <dbReference type="ARBA" id="ARBA00038367"/>
    </source>
</evidence>
<dbReference type="GO" id="GO:0008360">
    <property type="term" value="P:regulation of cell shape"/>
    <property type="evidence" value="ECO:0007669"/>
    <property type="project" value="UniProtKB-KW"/>
</dbReference>
<feature type="binding site" evidence="12">
    <location>
        <position position="307"/>
    </location>
    <ligand>
        <name>UDP-N-acetyl-alpha-D-glucosamine</name>
        <dbReference type="ChEBI" id="CHEBI:57705"/>
    </ligand>
</feature>
<organism evidence="14 15">
    <name type="scientific">Limosilactobacillus reuteri</name>
    <name type="common">Lactobacillus reuteri</name>
    <dbReference type="NCBI Taxonomy" id="1598"/>
    <lineage>
        <taxon>Bacteria</taxon>
        <taxon>Bacillati</taxon>
        <taxon>Bacillota</taxon>
        <taxon>Bacilli</taxon>
        <taxon>Lactobacillales</taxon>
        <taxon>Lactobacillaceae</taxon>
        <taxon>Limosilactobacillus</taxon>
    </lineage>
</organism>
<comment type="caution">
    <text evidence="12">Lacks conserved residue(s) required for the propagation of feature annotation.</text>
</comment>
<dbReference type="InterPro" id="IPR036968">
    <property type="entry name" value="Enolpyruvate_Tfrase_sf"/>
</dbReference>
<evidence type="ECO:0000256" key="4">
    <source>
        <dbReference type="ARBA" id="ARBA00022618"/>
    </source>
</evidence>
<evidence type="ECO:0000256" key="1">
    <source>
        <dbReference type="ARBA" id="ARBA00004496"/>
    </source>
</evidence>
<keyword evidence="3 12" id="KW-0963">Cytoplasm</keyword>
<keyword evidence="4 12" id="KW-0132">Cell division</keyword>
<dbReference type="HAMAP" id="MF_00111">
    <property type="entry name" value="MurA"/>
    <property type="match status" value="1"/>
</dbReference>
<comment type="similarity">
    <text evidence="10 12">Belongs to the EPSP synthase family. MurA subfamily.</text>
</comment>
<comment type="subcellular location">
    <subcellularLocation>
        <location evidence="1 12">Cytoplasm</location>
    </subcellularLocation>
</comment>
<keyword evidence="8 12" id="KW-0131">Cell cycle</keyword>
<evidence type="ECO:0000313" key="15">
    <source>
        <dbReference type="Proteomes" id="UP000027731"/>
    </source>
</evidence>
<comment type="pathway">
    <text evidence="2 12">Cell wall biogenesis; peptidoglycan biosynthesis.</text>
</comment>
<evidence type="ECO:0000256" key="6">
    <source>
        <dbReference type="ARBA" id="ARBA00022960"/>
    </source>
</evidence>
<dbReference type="CDD" id="cd01555">
    <property type="entry name" value="UdpNAET"/>
    <property type="match status" value="1"/>
</dbReference>
<dbReference type="FunFam" id="3.65.10.10:FF:000001">
    <property type="entry name" value="UDP-N-acetylglucosamine 1-carboxyvinyltransferase"/>
    <property type="match status" value="1"/>
</dbReference>
<evidence type="ECO:0000256" key="9">
    <source>
        <dbReference type="ARBA" id="ARBA00023316"/>
    </source>
</evidence>
<dbReference type="EMBL" id="JOSX01000020">
    <property type="protein sequence ID" value="KEK14808.1"/>
    <property type="molecule type" value="Genomic_DNA"/>
</dbReference>
<dbReference type="GO" id="GO:0009252">
    <property type="term" value="P:peptidoglycan biosynthetic process"/>
    <property type="evidence" value="ECO:0007669"/>
    <property type="project" value="UniProtKB-UniRule"/>
</dbReference>
<keyword evidence="7 12" id="KW-0573">Peptidoglycan synthesis</keyword>
<dbReference type="Pfam" id="PF00275">
    <property type="entry name" value="EPSP_synthase"/>
    <property type="match status" value="1"/>
</dbReference>
<dbReference type="GO" id="GO:0051301">
    <property type="term" value="P:cell division"/>
    <property type="evidence" value="ECO:0007669"/>
    <property type="project" value="UniProtKB-KW"/>
</dbReference>
<dbReference type="GO" id="GO:0008760">
    <property type="term" value="F:UDP-N-acetylglucosamine 1-carboxyvinyltransferase activity"/>
    <property type="evidence" value="ECO:0007669"/>
    <property type="project" value="UniProtKB-UniRule"/>
</dbReference>
<feature type="binding site" evidence="12">
    <location>
        <position position="329"/>
    </location>
    <ligand>
        <name>UDP-N-acetyl-alpha-D-glucosamine</name>
        <dbReference type="ChEBI" id="CHEBI:57705"/>
    </ligand>
</feature>
<dbReference type="GO" id="GO:0019277">
    <property type="term" value="P:UDP-N-acetylgalactosamine biosynthetic process"/>
    <property type="evidence" value="ECO:0007669"/>
    <property type="project" value="InterPro"/>
</dbReference>
<keyword evidence="12" id="KW-0670">Pyruvate</keyword>
<dbReference type="PANTHER" id="PTHR43783:SF1">
    <property type="entry name" value="UDP-N-ACETYLGLUCOSAMINE 1-CARBOXYVINYLTRANSFERASE"/>
    <property type="match status" value="1"/>
</dbReference>
<accession>A0A073JP14</accession>
<feature type="modified residue" description="2-(S-cysteinyl)pyruvic acid O-phosphothioketal" evidence="12">
    <location>
        <position position="119"/>
    </location>
</feature>
<dbReference type="PATRIC" id="fig|1598.90.peg.1997"/>
<evidence type="ECO:0000313" key="14">
    <source>
        <dbReference type="EMBL" id="KEK14808.1"/>
    </source>
</evidence>
<keyword evidence="9 12" id="KW-0961">Cell wall biogenesis/degradation</keyword>
<comment type="catalytic activity">
    <reaction evidence="11 12">
        <text>phosphoenolpyruvate + UDP-N-acetyl-alpha-D-glucosamine = UDP-N-acetyl-3-O-(1-carboxyvinyl)-alpha-D-glucosamine + phosphate</text>
        <dbReference type="Rhea" id="RHEA:18681"/>
        <dbReference type="ChEBI" id="CHEBI:43474"/>
        <dbReference type="ChEBI" id="CHEBI:57705"/>
        <dbReference type="ChEBI" id="CHEBI:58702"/>
        <dbReference type="ChEBI" id="CHEBI:68483"/>
        <dbReference type="EC" id="2.5.1.7"/>
    </reaction>
</comment>
<feature type="domain" description="Enolpyruvate transferase" evidence="13">
    <location>
        <begin position="6"/>
        <end position="408"/>
    </location>
</feature>
<dbReference type="NCBIfam" id="TIGR01072">
    <property type="entry name" value="murA"/>
    <property type="match status" value="1"/>
</dbReference>
<evidence type="ECO:0000256" key="7">
    <source>
        <dbReference type="ARBA" id="ARBA00022984"/>
    </source>
</evidence>